<feature type="domain" description="Phage tail assembly chaperone-like" evidence="1">
    <location>
        <begin position="83"/>
        <end position="139"/>
    </location>
</feature>
<evidence type="ECO:0000313" key="3">
    <source>
        <dbReference type="Proteomes" id="UP000461162"/>
    </source>
</evidence>
<dbReference type="InterPro" id="IPR031893">
    <property type="entry name" value="Phage_tail_APC"/>
</dbReference>
<dbReference type="Gene3D" id="6.10.140.1310">
    <property type="match status" value="1"/>
</dbReference>
<dbReference type="AlphaFoldDB" id="A0A7K1KML0"/>
<protein>
    <recommendedName>
        <fullName evidence="1">Phage tail assembly chaperone-like domain-containing protein</fullName>
    </recommendedName>
</protein>
<evidence type="ECO:0000313" key="2">
    <source>
        <dbReference type="EMBL" id="MUM77257.1"/>
    </source>
</evidence>
<proteinExistence type="predicted"/>
<dbReference type="Proteomes" id="UP000461162">
    <property type="component" value="Unassembled WGS sequence"/>
</dbReference>
<gene>
    <name evidence="2" type="ORF">GKC30_06400</name>
</gene>
<keyword evidence="3" id="KW-1185">Reference proteome</keyword>
<dbReference type="Pfam" id="PF16778">
    <property type="entry name" value="Phage_tail_APC"/>
    <property type="match status" value="1"/>
</dbReference>
<dbReference type="RefSeq" id="WP_155933212.1">
    <property type="nucleotide sequence ID" value="NZ_WODC01000003.1"/>
</dbReference>
<reference evidence="2 3" key="1">
    <citation type="submission" date="2019-11" db="EMBL/GenBank/DDBJ databases">
        <title>Pseudodesulfovibrio alkaliphilus, sp. nov., an alkaliphilic sulfate-reducing bacteria from mud volcano of Taman peninsula, Russia.</title>
        <authorList>
            <person name="Frolova A."/>
            <person name="Merkel A.Y."/>
            <person name="Slobodkin A.I."/>
        </authorList>
    </citation>
    <scope>NUCLEOTIDE SEQUENCE [LARGE SCALE GENOMIC DNA]</scope>
    <source>
        <strain evidence="2 3">F-1</strain>
    </source>
</reference>
<sequence>MYRYPDETIRRRLPGRMIDGNVIRYTRDMNAEQLDALGYNEAIPVVRQPHTVYTTEWIKDELVYREQIVTAVVDEAARDAALARSIRAERDRLLGLSDWTQLADAPLSEDERDAWTAYRQELRDVPQQARFPGAVAWPELHEPAG</sequence>
<dbReference type="EMBL" id="WODC01000003">
    <property type="protein sequence ID" value="MUM77257.1"/>
    <property type="molecule type" value="Genomic_DNA"/>
</dbReference>
<accession>A0A7K1KML0</accession>
<comment type="caution">
    <text evidence="2">The sequence shown here is derived from an EMBL/GenBank/DDBJ whole genome shotgun (WGS) entry which is preliminary data.</text>
</comment>
<name>A0A7K1KML0_9BACT</name>
<organism evidence="2 3">
    <name type="scientific">Pseudodesulfovibrio alkaliphilus</name>
    <dbReference type="NCBI Taxonomy" id="2661613"/>
    <lineage>
        <taxon>Bacteria</taxon>
        <taxon>Pseudomonadati</taxon>
        <taxon>Thermodesulfobacteriota</taxon>
        <taxon>Desulfovibrionia</taxon>
        <taxon>Desulfovibrionales</taxon>
        <taxon>Desulfovibrionaceae</taxon>
    </lineage>
</organism>
<evidence type="ECO:0000259" key="1">
    <source>
        <dbReference type="Pfam" id="PF16778"/>
    </source>
</evidence>